<accession>A0A7R9QMB8</accession>
<dbReference type="Gene3D" id="1.10.565.10">
    <property type="entry name" value="Retinoid X Receptor"/>
    <property type="match status" value="1"/>
</dbReference>
<evidence type="ECO:0000313" key="4">
    <source>
        <dbReference type="EMBL" id="CAD7650101.1"/>
    </source>
</evidence>
<keyword evidence="3" id="KW-0675">Receptor</keyword>
<reference evidence="4" key="1">
    <citation type="submission" date="2020-11" db="EMBL/GenBank/DDBJ databases">
        <authorList>
            <person name="Tran Van P."/>
        </authorList>
    </citation>
    <scope>NUCLEOTIDE SEQUENCE</scope>
</reference>
<evidence type="ECO:0000313" key="5">
    <source>
        <dbReference type="Proteomes" id="UP000728032"/>
    </source>
</evidence>
<keyword evidence="5" id="KW-1185">Reference proteome</keyword>
<dbReference type="OrthoDB" id="6352325at2759"/>
<sequence length="164" mass="19434">MKGENKAQELTIIPMFKQMTDYEGFKQLEVIRISELTRATDNNTTLVISADIFSLDTTHSNLYNEFTRKILCEWDYNDYIMMDLLTAITLFNPNRHNIVHRHNVRYLLFKYGSESESKLQKLMFSLQVLQMLSNFELSVVMKNYKPFAHYMGPLMREIYPIDNN</sequence>
<keyword evidence="1" id="KW-0805">Transcription regulation</keyword>
<dbReference type="InterPro" id="IPR035500">
    <property type="entry name" value="NHR-like_dom_sf"/>
</dbReference>
<keyword evidence="2" id="KW-0804">Transcription</keyword>
<evidence type="ECO:0000256" key="2">
    <source>
        <dbReference type="ARBA" id="ARBA00023163"/>
    </source>
</evidence>
<dbReference type="EMBL" id="OC918783">
    <property type="protein sequence ID" value="CAD7650101.1"/>
    <property type="molecule type" value="Genomic_DNA"/>
</dbReference>
<evidence type="ECO:0000256" key="1">
    <source>
        <dbReference type="ARBA" id="ARBA00023015"/>
    </source>
</evidence>
<proteinExistence type="predicted"/>
<organism evidence="4">
    <name type="scientific">Oppiella nova</name>
    <dbReference type="NCBI Taxonomy" id="334625"/>
    <lineage>
        <taxon>Eukaryota</taxon>
        <taxon>Metazoa</taxon>
        <taxon>Ecdysozoa</taxon>
        <taxon>Arthropoda</taxon>
        <taxon>Chelicerata</taxon>
        <taxon>Arachnida</taxon>
        <taxon>Acari</taxon>
        <taxon>Acariformes</taxon>
        <taxon>Sarcoptiformes</taxon>
        <taxon>Oribatida</taxon>
        <taxon>Brachypylina</taxon>
        <taxon>Oppioidea</taxon>
        <taxon>Oppiidae</taxon>
        <taxon>Oppiella</taxon>
    </lineage>
</organism>
<name>A0A7R9QMB8_9ACAR</name>
<dbReference type="AlphaFoldDB" id="A0A7R9QMB8"/>
<gene>
    <name evidence="4" type="ORF">ONB1V03_LOCUS7634</name>
</gene>
<dbReference type="SUPFAM" id="SSF48508">
    <property type="entry name" value="Nuclear receptor ligand-binding domain"/>
    <property type="match status" value="1"/>
</dbReference>
<dbReference type="Proteomes" id="UP000728032">
    <property type="component" value="Unassembled WGS sequence"/>
</dbReference>
<dbReference type="EMBL" id="CAJPVJ010003958">
    <property type="protein sequence ID" value="CAG2168141.1"/>
    <property type="molecule type" value="Genomic_DNA"/>
</dbReference>
<evidence type="ECO:0000256" key="3">
    <source>
        <dbReference type="ARBA" id="ARBA00023170"/>
    </source>
</evidence>
<protein>
    <recommendedName>
        <fullName evidence="6">NR LBD domain-containing protein</fullName>
    </recommendedName>
</protein>
<evidence type="ECO:0008006" key="6">
    <source>
        <dbReference type="Google" id="ProtNLM"/>
    </source>
</evidence>